<dbReference type="EMBL" id="BMOU01000003">
    <property type="protein sequence ID" value="GGN94440.1"/>
    <property type="molecule type" value="Genomic_DNA"/>
</dbReference>
<dbReference type="InterPro" id="IPR013149">
    <property type="entry name" value="ADH-like_C"/>
</dbReference>
<reference evidence="6" key="2">
    <citation type="submission" date="2020-09" db="EMBL/GenBank/DDBJ databases">
        <authorList>
            <person name="Sun Q."/>
            <person name="Ohkuma M."/>
        </authorList>
    </citation>
    <scope>NUCLEOTIDE SEQUENCE</scope>
    <source>
        <strain evidence="6">JCM 17820</strain>
    </source>
</reference>
<dbReference type="GO" id="GO:0016616">
    <property type="term" value="F:oxidoreductase activity, acting on the CH-OH group of donors, NAD or NADP as acceptor"/>
    <property type="evidence" value="ECO:0007669"/>
    <property type="project" value="UniProtKB-ARBA"/>
</dbReference>
<evidence type="ECO:0000259" key="5">
    <source>
        <dbReference type="SMART" id="SM00829"/>
    </source>
</evidence>
<evidence type="ECO:0000256" key="2">
    <source>
        <dbReference type="ARBA" id="ARBA00022833"/>
    </source>
</evidence>
<dbReference type="SMART" id="SM00829">
    <property type="entry name" value="PKS_ER"/>
    <property type="match status" value="1"/>
</dbReference>
<reference evidence="6" key="1">
    <citation type="journal article" date="2014" name="Int. J. Syst. Evol. Microbiol.">
        <title>Complete genome sequence of Corynebacterium casei LMG S-19264T (=DSM 44701T), isolated from a smear-ripened cheese.</title>
        <authorList>
            <consortium name="US DOE Joint Genome Institute (JGI-PGF)"/>
            <person name="Walter F."/>
            <person name="Albersmeier A."/>
            <person name="Kalinowski J."/>
            <person name="Ruckert C."/>
        </authorList>
    </citation>
    <scope>NUCLEOTIDE SEQUENCE</scope>
    <source>
        <strain evidence="6">JCM 17820</strain>
    </source>
</reference>
<comment type="caution">
    <text evidence="6">The sequence shown here is derived from an EMBL/GenBank/DDBJ whole genome shotgun (WGS) entry which is preliminary data.</text>
</comment>
<dbReference type="GO" id="GO:0051262">
    <property type="term" value="P:protein tetramerization"/>
    <property type="evidence" value="ECO:0007669"/>
    <property type="project" value="UniProtKB-ARBA"/>
</dbReference>
<dbReference type="RefSeq" id="WP_188997173.1">
    <property type="nucleotide sequence ID" value="NZ_BMOU01000003.1"/>
</dbReference>
<organism evidence="6 7">
    <name type="scientific">Haloarcula pellucida</name>
    <dbReference type="NCBI Taxonomy" id="1427151"/>
    <lineage>
        <taxon>Archaea</taxon>
        <taxon>Methanobacteriati</taxon>
        <taxon>Methanobacteriota</taxon>
        <taxon>Stenosarchaea group</taxon>
        <taxon>Halobacteria</taxon>
        <taxon>Halobacteriales</taxon>
        <taxon>Haloarculaceae</taxon>
        <taxon>Haloarcula</taxon>
    </lineage>
</organism>
<dbReference type="AlphaFoldDB" id="A0A830GLY8"/>
<dbReference type="SUPFAM" id="SSF51735">
    <property type="entry name" value="NAD(P)-binding Rossmann-fold domains"/>
    <property type="match status" value="1"/>
</dbReference>
<dbReference type="GO" id="GO:0043168">
    <property type="term" value="F:anion binding"/>
    <property type="evidence" value="ECO:0007669"/>
    <property type="project" value="UniProtKB-ARBA"/>
</dbReference>
<dbReference type="InterPro" id="IPR011032">
    <property type="entry name" value="GroES-like_sf"/>
</dbReference>
<dbReference type="GO" id="GO:0044281">
    <property type="term" value="P:small molecule metabolic process"/>
    <property type="evidence" value="ECO:0007669"/>
    <property type="project" value="UniProtKB-ARBA"/>
</dbReference>
<comment type="cofactor">
    <cofactor evidence="4">
        <name>Zn(2+)</name>
        <dbReference type="ChEBI" id="CHEBI:29105"/>
    </cofactor>
</comment>
<evidence type="ECO:0000256" key="4">
    <source>
        <dbReference type="RuleBase" id="RU361277"/>
    </source>
</evidence>
<dbReference type="PANTHER" id="PTHR43401">
    <property type="entry name" value="L-THREONINE 3-DEHYDROGENASE"/>
    <property type="match status" value="1"/>
</dbReference>
<dbReference type="SUPFAM" id="SSF50129">
    <property type="entry name" value="GroES-like"/>
    <property type="match status" value="1"/>
</dbReference>
<evidence type="ECO:0000256" key="1">
    <source>
        <dbReference type="ARBA" id="ARBA00022723"/>
    </source>
</evidence>
<dbReference type="InterPro" id="IPR050129">
    <property type="entry name" value="Zn_alcohol_dh"/>
</dbReference>
<dbReference type="InterPro" id="IPR036291">
    <property type="entry name" value="NAD(P)-bd_dom_sf"/>
</dbReference>
<dbReference type="NCBIfam" id="NF041097">
    <property type="entry name" value="keto_inos_dh_IolM"/>
    <property type="match status" value="1"/>
</dbReference>
<dbReference type="GO" id="GO:0030554">
    <property type="term" value="F:adenyl nucleotide binding"/>
    <property type="evidence" value="ECO:0007669"/>
    <property type="project" value="UniProtKB-ARBA"/>
</dbReference>
<proteinExistence type="inferred from homology"/>
<keyword evidence="3" id="KW-0560">Oxidoreductase</keyword>
<keyword evidence="2 4" id="KW-0862">Zinc</keyword>
<gene>
    <name evidence="6" type="ORF">GCM10009030_20790</name>
</gene>
<dbReference type="PANTHER" id="PTHR43401:SF2">
    <property type="entry name" value="L-THREONINE 3-DEHYDROGENASE"/>
    <property type="match status" value="1"/>
</dbReference>
<accession>A0A830GLY8</accession>
<dbReference type="InterPro" id="IPR053539">
    <property type="entry name" value="Scyllo-inosose_DH"/>
</dbReference>
<name>A0A830GLY8_9EURY</name>
<dbReference type="GO" id="GO:0008270">
    <property type="term" value="F:zinc ion binding"/>
    <property type="evidence" value="ECO:0007669"/>
    <property type="project" value="InterPro"/>
</dbReference>
<keyword evidence="7" id="KW-1185">Reference proteome</keyword>
<dbReference type="Pfam" id="PF08240">
    <property type="entry name" value="ADH_N"/>
    <property type="match status" value="1"/>
</dbReference>
<sequence>MRALVLDAEWSPRPDYDLSEDEANRHRAMNSSQVWKDPELRVTERERPDPADDEVLVRVKYAGVCGSDVSMLETDDDGYMHYSAYTRFPTVTGHEFSGEVVETGADADLFEEGEPVTAEVTDYCARCQMCRQGFHGHCENFEQIGFTMDGAFAEYVTVPEKICWSVASLERTYDDEDELYRAAATVEPSTISYYGLFGRADGIWPGDYHVYHGVGPIGLTGMNVSRAAGAGKVIAFEPSDQRRKIAHDLGFEHVYNPIEVDPVETVQEVTHGEGADVHVETSGAVSQTYPVIEDTLAERANVVHISNAGSDPEIALRKYQGNSAQLYGSEGHTGQQVFPRVIRLMASGQLDNRGIVTSTFDLENADTAIEQATKRVDGKVLVKMS</sequence>
<evidence type="ECO:0000313" key="7">
    <source>
        <dbReference type="Proteomes" id="UP000605784"/>
    </source>
</evidence>
<evidence type="ECO:0000313" key="6">
    <source>
        <dbReference type="EMBL" id="GGN94440.1"/>
    </source>
</evidence>
<evidence type="ECO:0000256" key="3">
    <source>
        <dbReference type="ARBA" id="ARBA00023002"/>
    </source>
</evidence>
<dbReference type="PROSITE" id="PS00059">
    <property type="entry name" value="ADH_ZINC"/>
    <property type="match status" value="1"/>
</dbReference>
<dbReference type="InterPro" id="IPR013154">
    <property type="entry name" value="ADH-like_N"/>
</dbReference>
<dbReference type="InterPro" id="IPR020843">
    <property type="entry name" value="ER"/>
</dbReference>
<dbReference type="Gene3D" id="3.90.180.10">
    <property type="entry name" value="Medium-chain alcohol dehydrogenases, catalytic domain"/>
    <property type="match status" value="1"/>
</dbReference>
<comment type="similarity">
    <text evidence="4">Belongs to the zinc-containing alcohol dehydrogenase family.</text>
</comment>
<feature type="domain" description="Enoyl reductase (ER)" evidence="5">
    <location>
        <begin position="36"/>
        <end position="382"/>
    </location>
</feature>
<dbReference type="InterPro" id="IPR002328">
    <property type="entry name" value="ADH_Zn_CS"/>
</dbReference>
<keyword evidence="1 4" id="KW-0479">Metal-binding</keyword>
<dbReference type="Pfam" id="PF00107">
    <property type="entry name" value="ADH_zinc_N"/>
    <property type="match status" value="1"/>
</dbReference>
<protein>
    <submittedName>
        <fullName evidence="6">Alcohol dehydrogenase</fullName>
    </submittedName>
</protein>
<dbReference type="Gene3D" id="3.40.50.720">
    <property type="entry name" value="NAD(P)-binding Rossmann-like Domain"/>
    <property type="match status" value="1"/>
</dbReference>
<dbReference type="Proteomes" id="UP000605784">
    <property type="component" value="Unassembled WGS sequence"/>
</dbReference>